<dbReference type="AlphaFoldDB" id="A0A401GUX2"/>
<comment type="caution">
    <text evidence="2">The sequence shown here is derived from an EMBL/GenBank/DDBJ whole genome shotgun (WGS) entry which is preliminary data.</text>
</comment>
<dbReference type="InParanoid" id="A0A401GUX2"/>
<dbReference type="Proteomes" id="UP000287166">
    <property type="component" value="Unassembled WGS sequence"/>
</dbReference>
<dbReference type="EMBL" id="BFAD01000008">
    <property type="protein sequence ID" value="GBE86018.1"/>
    <property type="molecule type" value="Genomic_DNA"/>
</dbReference>
<evidence type="ECO:0000313" key="3">
    <source>
        <dbReference type="Proteomes" id="UP000287166"/>
    </source>
</evidence>
<dbReference type="RefSeq" id="XP_027616931.1">
    <property type="nucleotide sequence ID" value="XM_027761130.1"/>
</dbReference>
<reference evidence="2 3" key="1">
    <citation type="journal article" date="2018" name="Sci. Rep.">
        <title>Genome sequence of the cauliflower mushroom Sparassis crispa (Hanabiratake) and its association with beneficial usage.</title>
        <authorList>
            <person name="Kiyama R."/>
            <person name="Furutani Y."/>
            <person name="Kawaguchi K."/>
            <person name="Nakanishi T."/>
        </authorList>
    </citation>
    <scope>NUCLEOTIDE SEQUENCE [LARGE SCALE GENOMIC DNA]</scope>
</reference>
<keyword evidence="3" id="KW-1185">Reference proteome</keyword>
<evidence type="ECO:0000313" key="2">
    <source>
        <dbReference type="EMBL" id="GBE86018.1"/>
    </source>
</evidence>
<organism evidence="2 3">
    <name type="scientific">Sparassis crispa</name>
    <dbReference type="NCBI Taxonomy" id="139825"/>
    <lineage>
        <taxon>Eukaryota</taxon>
        <taxon>Fungi</taxon>
        <taxon>Dikarya</taxon>
        <taxon>Basidiomycota</taxon>
        <taxon>Agaricomycotina</taxon>
        <taxon>Agaricomycetes</taxon>
        <taxon>Polyporales</taxon>
        <taxon>Sparassidaceae</taxon>
        <taxon>Sparassis</taxon>
    </lineage>
</organism>
<dbReference type="GeneID" id="38782935"/>
<evidence type="ECO:0000256" key="1">
    <source>
        <dbReference type="SAM" id="MobiDB-lite"/>
    </source>
</evidence>
<sequence length="104" mass="11327">MAARKGNMTASNLEASKSVLLQPRDSAHRSHPGGMGMVFSEKDIWRPDLESLRNGCEMQPKIHGKIDLSGPSRRESDASSASRYSLRHARLHSPSLGGAIAMRS</sequence>
<protein>
    <submittedName>
        <fullName evidence="2">Uncharacterized protein</fullName>
    </submittedName>
</protein>
<accession>A0A401GUX2</accession>
<name>A0A401GUX2_9APHY</name>
<gene>
    <name evidence="2" type="ORF">SCP_0805420</name>
</gene>
<feature type="region of interest" description="Disordered" evidence="1">
    <location>
        <begin position="56"/>
        <end position="86"/>
    </location>
</feature>
<proteinExistence type="predicted"/>